<sequence>MSDTVNDQFREEQLSEMLRIAFRHWNEVRGDRVMPERREIDPLELRRTLTRTWLYEREDDMTYRCRLAGEEINSAYGRPIQSRLARDVIGPKFDAVVRLRWDYALDRGAVYHGFSKSSAVGPTIERLCVPLADSDGTPRFVFGVSQYFDSAAPKLDQNSFNFISLDVNFYEIPTFQRLFEDVPA</sequence>
<reference evidence="2" key="1">
    <citation type="submission" date="2019-01" db="EMBL/GenBank/DDBJ databases">
        <title>Gri0909 isolated from a small marine red alga.</title>
        <authorList>
            <person name="Kim J."/>
            <person name="Jeong S.E."/>
            <person name="Jeon C.O."/>
        </authorList>
    </citation>
    <scope>NUCLEOTIDE SEQUENCE [LARGE SCALE GENOMIC DNA]</scope>
    <source>
        <strain evidence="2">Gri0909</strain>
    </source>
</reference>
<evidence type="ECO:0000313" key="1">
    <source>
        <dbReference type="EMBL" id="RVU34769.1"/>
    </source>
</evidence>
<accession>A0A3S2WQ50</accession>
<keyword evidence="2" id="KW-1185">Reference proteome</keyword>
<dbReference type="AlphaFoldDB" id="A0A3S2WQ50"/>
<dbReference type="Proteomes" id="UP000287447">
    <property type="component" value="Unassembled WGS sequence"/>
</dbReference>
<dbReference type="InterPro" id="IPR009922">
    <property type="entry name" value="DUF1457"/>
</dbReference>
<comment type="caution">
    <text evidence="1">The sequence shown here is derived from an EMBL/GenBank/DDBJ whole genome shotgun (WGS) entry which is preliminary data.</text>
</comment>
<organism evidence="1 2">
    <name type="scientific">Hwanghaeella grinnelliae</name>
    <dbReference type="NCBI Taxonomy" id="2500179"/>
    <lineage>
        <taxon>Bacteria</taxon>
        <taxon>Pseudomonadati</taxon>
        <taxon>Pseudomonadota</taxon>
        <taxon>Alphaproteobacteria</taxon>
        <taxon>Rhodospirillales</taxon>
        <taxon>Rhodospirillaceae</taxon>
        <taxon>Hwanghaeella</taxon>
    </lineage>
</organism>
<gene>
    <name evidence="1" type="ORF">EOI86_18145</name>
</gene>
<dbReference type="EMBL" id="SADE01000003">
    <property type="protein sequence ID" value="RVU34769.1"/>
    <property type="molecule type" value="Genomic_DNA"/>
</dbReference>
<dbReference type="Pfam" id="PF07310">
    <property type="entry name" value="PAS_5"/>
    <property type="match status" value="1"/>
</dbReference>
<evidence type="ECO:0000313" key="2">
    <source>
        <dbReference type="Proteomes" id="UP000287447"/>
    </source>
</evidence>
<protein>
    <submittedName>
        <fullName evidence="1">PAS domain-containing protein</fullName>
    </submittedName>
</protein>
<name>A0A3S2WQ50_9PROT</name>
<proteinExistence type="predicted"/>